<dbReference type="PROSITE" id="PS00941">
    <property type="entry name" value="CARBOXYLESTERASE_B_2"/>
    <property type="match status" value="1"/>
</dbReference>
<keyword evidence="2 3" id="KW-0378">Hydrolase</keyword>
<gene>
    <name evidence="5" type="ORF">CKAH01_07899</name>
</gene>
<dbReference type="EMBL" id="VYYT01000445">
    <property type="protein sequence ID" value="KAK2735115.1"/>
    <property type="molecule type" value="Genomic_DNA"/>
</dbReference>
<evidence type="ECO:0000259" key="4">
    <source>
        <dbReference type="Pfam" id="PF00135"/>
    </source>
</evidence>
<accession>A0AAE0D119</accession>
<evidence type="ECO:0000313" key="5">
    <source>
        <dbReference type="EMBL" id="KAK2735115.1"/>
    </source>
</evidence>
<organism evidence="5 6">
    <name type="scientific">Colletotrichum kahawae</name>
    <name type="common">Coffee berry disease fungus</name>
    <dbReference type="NCBI Taxonomy" id="34407"/>
    <lineage>
        <taxon>Eukaryota</taxon>
        <taxon>Fungi</taxon>
        <taxon>Dikarya</taxon>
        <taxon>Ascomycota</taxon>
        <taxon>Pezizomycotina</taxon>
        <taxon>Sordariomycetes</taxon>
        <taxon>Hypocreomycetidae</taxon>
        <taxon>Glomerellales</taxon>
        <taxon>Glomerellaceae</taxon>
        <taxon>Colletotrichum</taxon>
        <taxon>Colletotrichum gloeosporioides species complex</taxon>
    </lineage>
</organism>
<dbReference type="InterPro" id="IPR029058">
    <property type="entry name" value="AB_hydrolase_fold"/>
</dbReference>
<dbReference type="InterPro" id="IPR002018">
    <property type="entry name" value="CarbesteraseB"/>
</dbReference>
<keyword evidence="6" id="KW-1185">Reference proteome</keyword>
<evidence type="ECO:0000313" key="6">
    <source>
        <dbReference type="Proteomes" id="UP001281614"/>
    </source>
</evidence>
<dbReference type="Proteomes" id="UP001281614">
    <property type="component" value="Unassembled WGS sequence"/>
</dbReference>
<sequence length="474" mass="50728">MHRSVIKRTVLTTYNFSNIRYAQPPIDDLRFRAPVPVTGNSSGINTGSVGSICPQPVSLFTNAAMAQWIVAYVQGTILDFNELEQQLGNSTSPATPSDTRVTEDCLFLDVVVPQTILDNRGQGIQAPVLVWIHGGGYIVGEKGGFGRYNPSGIIQASRAAGDDGFVFVSISYRLGAFGFLAGSAVQQDGTLNAGLLDQRLALEWVQQNIHLFGGSPDRVTVMGESAGGGSILNQLTAYGGSRGPVPFQQIIPQSAGNQPAASPQSFEDSAQIFMSAANVSSIKELRRVPLKELTVANTEAIAAQRLMSYGPSVDGSFVPGDVSRMLATGSFDQTVTALIGMNSHEGTLFADPRVNSSVSYSEYIRDTIPGISEASARHIEDVLYPPIFDGSYGYRNHFERGVITFQELAFTCNAPMLSWAMGNHTNNYIFAAEPGLHAQDVPYTFYNGAETGVGGITAAPTTPSENTGQGQEYR</sequence>
<dbReference type="InterPro" id="IPR050309">
    <property type="entry name" value="Type-B_Carboxylest/Lipase"/>
</dbReference>
<comment type="similarity">
    <text evidence="1 3">Belongs to the type-B carboxylesterase/lipase family.</text>
</comment>
<evidence type="ECO:0000256" key="2">
    <source>
        <dbReference type="ARBA" id="ARBA00022801"/>
    </source>
</evidence>
<dbReference type="PROSITE" id="PS00122">
    <property type="entry name" value="CARBOXYLESTERASE_B_1"/>
    <property type="match status" value="1"/>
</dbReference>
<proteinExistence type="inferred from homology"/>
<name>A0AAE0D119_COLKA</name>
<reference evidence="5" key="1">
    <citation type="submission" date="2023-02" db="EMBL/GenBank/DDBJ databases">
        <title>Colletotrichum kahawae CIFC_Que2 genome sequencing and assembly.</title>
        <authorList>
            <person name="Baroncelli R."/>
        </authorList>
    </citation>
    <scope>NUCLEOTIDE SEQUENCE</scope>
    <source>
        <strain evidence="5">CIFC_Que2</strain>
    </source>
</reference>
<evidence type="ECO:0000256" key="1">
    <source>
        <dbReference type="ARBA" id="ARBA00005964"/>
    </source>
</evidence>
<dbReference type="PANTHER" id="PTHR11559">
    <property type="entry name" value="CARBOXYLESTERASE"/>
    <property type="match status" value="1"/>
</dbReference>
<protein>
    <recommendedName>
        <fullName evidence="3">Carboxylic ester hydrolase</fullName>
        <ecNumber evidence="3">3.1.1.-</ecNumber>
    </recommendedName>
</protein>
<dbReference type="InterPro" id="IPR019819">
    <property type="entry name" value="Carboxylesterase_B_CS"/>
</dbReference>
<dbReference type="EC" id="3.1.1.-" evidence="3"/>
<dbReference type="Pfam" id="PF00135">
    <property type="entry name" value="COesterase"/>
    <property type="match status" value="1"/>
</dbReference>
<evidence type="ECO:0000256" key="3">
    <source>
        <dbReference type="RuleBase" id="RU361235"/>
    </source>
</evidence>
<dbReference type="AlphaFoldDB" id="A0AAE0D119"/>
<dbReference type="Gene3D" id="3.40.50.1820">
    <property type="entry name" value="alpha/beta hydrolase"/>
    <property type="match status" value="1"/>
</dbReference>
<dbReference type="GO" id="GO:0016787">
    <property type="term" value="F:hydrolase activity"/>
    <property type="evidence" value="ECO:0007669"/>
    <property type="project" value="UniProtKB-KW"/>
</dbReference>
<dbReference type="SUPFAM" id="SSF53474">
    <property type="entry name" value="alpha/beta-Hydrolases"/>
    <property type="match status" value="1"/>
</dbReference>
<comment type="caution">
    <text evidence="5">The sequence shown here is derived from an EMBL/GenBank/DDBJ whole genome shotgun (WGS) entry which is preliminary data.</text>
</comment>
<dbReference type="InterPro" id="IPR019826">
    <property type="entry name" value="Carboxylesterase_B_AS"/>
</dbReference>
<feature type="domain" description="Carboxylesterase type B" evidence="4">
    <location>
        <begin position="10"/>
        <end position="357"/>
    </location>
</feature>